<proteinExistence type="predicted"/>
<keyword evidence="3" id="KW-1185">Reference proteome</keyword>
<protein>
    <submittedName>
        <fullName evidence="1">Uncharacterized protein</fullName>
    </submittedName>
</protein>
<dbReference type="EMBL" id="CP134878">
    <property type="protein sequence ID" value="WNM18014.1"/>
    <property type="molecule type" value="Genomic_DNA"/>
</dbReference>
<organism evidence="1">
    <name type="scientific">Flavobacterium capsici</name>
    <dbReference type="NCBI Taxonomy" id="3075618"/>
    <lineage>
        <taxon>Bacteria</taxon>
        <taxon>Pseudomonadati</taxon>
        <taxon>Bacteroidota</taxon>
        <taxon>Flavobacteriia</taxon>
        <taxon>Flavobacteriales</taxon>
        <taxon>Flavobacteriaceae</taxon>
        <taxon>Flavobacterium</taxon>
    </lineage>
</organism>
<evidence type="ECO:0000313" key="3">
    <source>
        <dbReference type="Proteomes" id="UP001304515"/>
    </source>
</evidence>
<sequence length="185" mass="21844">MKKIILFFSIFLICFCKGQTKINTIKAFEEELTKFTLEKFRNNCPYKISNAILAESSYYASFKAIGNSSTKLMFDLNNDNQKSLEFKINKYTMLENSKLKIEDYNVYYPYKEKLLLLSDVSNEWIDVIGEVDLRNDEVEIYLIEEGNLDNTFKQEGKVEKPHNYSCGIYIFKKSKKLIYWFVISK</sequence>
<evidence type="ECO:0000313" key="1">
    <source>
        <dbReference type="EMBL" id="WNM18014.1"/>
    </source>
</evidence>
<evidence type="ECO:0000313" key="2">
    <source>
        <dbReference type="EMBL" id="WNM22066.1"/>
    </source>
</evidence>
<accession>A0AA96J869</accession>
<reference evidence="1 3" key="1">
    <citation type="submission" date="2023-09" db="EMBL/GenBank/DDBJ databases">
        <title>Flavobacterium sp. a novel bacteria isolate from Pepper rhizosphere.</title>
        <authorList>
            <person name="Peng Y."/>
            <person name="Lee J."/>
        </authorList>
    </citation>
    <scope>NUCLEOTIDE SEQUENCE</scope>
    <source>
        <strain evidence="1">PMR2A8</strain>
        <strain evidence="2 3">PMTSA4</strain>
    </source>
</reference>
<dbReference type="Proteomes" id="UP001304515">
    <property type="component" value="Chromosome"/>
</dbReference>
<name>A0AA96J783_9FLAO</name>
<dbReference type="EMBL" id="CP134890">
    <property type="protein sequence ID" value="WNM22066.1"/>
    <property type="molecule type" value="Genomic_DNA"/>
</dbReference>
<dbReference type="AlphaFoldDB" id="A0AA96J783"/>
<dbReference type="KEGG" id="fcj:RN605_01605"/>
<gene>
    <name evidence="2" type="ORF">RN605_01605</name>
    <name evidence="1" type="ORF">RN608_08305</name>
</gene>
<accession>A0AA96J783</accession>
<dbReference type="RefSeq" id="WP_313321664.1">
    <property type="nucleotide sequence ID" value="NZ_CP134878.1"/>
</dbReference>